<name>A0AAI8Z8L1_9PEZI</name>
<organism evidence="2 3">
    <name type="scientific">Lecanosticta acicola</name>
    <dbReference type="NCBI Taxonomy" id="111012"/>
    <lineage>
        <taxon>Eukaryota</taxon>
        <taxon>Fungi</taxon>
        <taxon>Dikarya</taxon>
        <taxon>Ascomycota</taxon>
        <taxon>Pezizomycotina</taxon>
        <taxon>Dothideomycetes</taxon>
        <taxon>Dothideomycetidae</taxon>
        <taxon>Mycosphaerellales</taxon>
        <taxon>Mycosphaerellaceae</taxon>
        <taxon>Lecanosticta</taxon>
    </lineage>
</organism>
<dbReference type="PANTHER" id="PTHR43162">
    <property type="match status" value="1"/>
</dbReference>
<dbReference type="SUPFAM" id="SSF51735">
    <property type="entry name" value="NAD(P)-binding Rossmann-fold domains"/>
    <property type="match status" value="1"/>
</dbReference>
<protein>
    <recommendedName>
        <fullName evidence="1">NmrA-like domain-containing protein</fullName>
    </recommendedName>
</protein>
<comment type="caution">
    <text evidence="2">The sequence shown here is derived from an EMBL/GenBank/DDBJ whole genome shotgun (WGS) entry which is preliminary data.</text>
</comment>
<dbReference type="Pfam" id="PF05368">
    <property type="entry name" value="NmrA"/>
    <property type="match status" value="1"/>
</dbReference>
<dbReference type="Proteomes" id="UP001296104">
    <property type="component" value="Unassembled WGS sequence"/>
</dbReference>
<keyword evidence="3" id="KW-1185">Reference proteome</keyword>
<feature type="domain" description="NmrA-like" evidence="1">
    <location>
        <begin position="2"/>
        <end position="242"/>
    </location>
</feature>
<evidence type="ECO:0000313" key="2">
    <source>
        <dbReference type="EMBL" id="CAK4034460.1"/>
    </source>
</evidence>
<reference evidence="2" key="1">
    <citation type="submission" date="2023-11" db="EMBL/GenBank/DDBJ databases">
        <authorList>
            <person name="Alioto T."/>
            <person name="Alioto T."/>
            <person name="Gomez Garrido J."/>
        </authorList>
    </citation>
    <scope>NUCLEOTIDE SEQUENCE</scope>
</reference>
<evidence type="ECO:0000313" key="3">
    <source>
        <dbReference type="Proteomes" id="UP001296104"/>
    </source>
</evidence>
<dbReference type="InterPro" id="IPR036291">
    <property type="entry name" value="NAD(P)-bd_dom_sf"/>
</dbReference>
<accession>A0AAI8Z8L1</accession>
<dbReference type="Gene3D" id="3.40.50.720">
    <property type="entry name" value="NAD(P)-binding Rossmann-like Domain"/>
    <property type="match status" value="1"/>
</dbReference>
<evidence type="ECO:0000259" key="1">
    <source>
        <dbReference type="Pfam" id="PF05368"/>
    </source>
</evidence>
<dbReference type="InterPro" id="IPR008030">
    <property type="entry name" value="NmrA-like"/>
</dbReference>
<dbReference type="EMBL" id="CAVMBE010000118">
    <property type="protein sequence ID" value="CAK4034460.1"/>
    <property type="molecule type" value="Genomic_DNA"/>
</dbReference>
<dbReference type="InterPro" id="IPR051604">
    <property type="entry name" value="Ergot_Alk_Oxidoreductase"/>
</dbReference>
<dbReference type="AlphaFoldDB" id="A0AAI8Z8L1"/>
<dbReference type="PANTHER" id="PTHR43162:SF1">
    <property type="entry name" value="PRESTALK A DIFFERENTIATION PROTEIN A"/>
    <property type="match status" value="1"/>
</dbReference>
<proteinExistence type="predicted"/>
<sequence>MASNVIVFGPTGNVASIAAITAREQGAKVFLAMRDPKKSISGLSEEAERQGEYQRIQADLTVPDTVSSAVHQSGAKRAFIYVAHGSEDHMRSTAVALKDAGIEFVVFLGSFTVEDPHEVQQDDPIAYVHAQVEISLEEVFGRENFVAIRPGGFVTNSLRWKKGILAGHLQMYGTDFEIDCITPEDMGRVCGNILVRGSEKHAVYLYGPQMASHKEVAKSVARALGNPDLSVEELDPEEATKRMAGAGVPMSIIKWTIHRQGRDNKEPVPRPHHLEGIDNIRRYTGRPAMALDEWAQQNRALFV</sequence>
<gene>
    <name evidence="2" type="ORF">LECACI_7A009618</name>
</gene>